<evidence type="ECO:0000256" key="1">
    <source>
        <dbReference type="SAM" id="MobiDB-lite"/>
    </source>
</evidence>
<evidence type="ECO:0000313" key="3">
    <source>
        <dbReference type="Proteomes" id="UP000249341"/>
    </source>
</evidence>
<proteinExistence type="predicted"/>
<dbReference type="Proteomes" id="UP000249341">
    <property type="component" value="Unassembled WGS sequence"/>
</dbReference>
<organism evidence="2 3">
    <name type="scientific">Actinoplanes lutulentus</name>
    <dbReference type="NCBI Taxonomy" id="1287878"/>
    <lineage>
        <taxon>Bacteria</taxon>
        <taxon>Bacillati</taxon>
        <taxon>Actinomycetota</taxon>
        <taxon>Actinomycetes</taxon>
        <taxon>Micromonosporales</taxon>
        <taxon>Micromonosporaceae</taxon>
        <taxon>Actinoplanes</taxon>
    </lineage>
</organism>
<sequence length="116" mass="13427">MASGDCFRLQDVVGEDVGDNPRQITSRHKSPAILEILRGASGIVNHQRRGQLALRIRLRPMTAMWGEPMAWPVKCPLAAKLRKPSVYMADERRPSRVQDRRHRHRNRTFQRTMKDS</sequence>
<dbReference type="AlphaFoldDB" id="A0A327YUJ1"/>
<gene>
    <name evidence="2" type="ORF">B0I29_1395</name>
</gene>
<feature type="region of interest" description="Disordered" evidence="1">
    <location>
        <begin position="89"/>
        <end position="116"/>
    </location>
</feature>
<evidence type="ECO:0000313" key="2">
    <source>
        <dbReference type="EMBL" id="RAK24642.1"/>
    </source>
</evidence>
<feature type="compositionally biased region" description="Basic and acidic residues" evidence="1">
    <location>
        <begin position="89"/>
        <end position="98"/>
    </location>
</feature>
<dbReference type="EMBL" id="QLMJ01000039">
    <property type="protein sequence ID" value="RAK24642.1"/>
    <property type="molecule type" value="Genomic_DNA"/>
</dbReference>
<accession>A0A327YUJ1</accession>
<feature type="compositionally biased region" description="Basic residues" evidence="1">
    <location>
        <begin position="99"/>
        <end position="108"/>
    </location>
</feature>
<keyword evidence="3" id="KW-1185">Reference proteome</keyword>
<comment type="caution">
    <text evidence="2">The sequence shown here is derived from an EMBL/GenBank/DDBJ whole genome shotgun (WGS) entry which is preliminary data.</text>
</comment>
<reference evidence="2 3" key="1">
    <citation type="submission" date="2018-06" db="EMBL/GenBank/DDBJ databases">
        <title>Genomic Encyclopedia of Type Strains, Phase III (KMG-III): the genomes of soil and plant-associated and newly described type strains.</title>
        <authorList>
            <person name="Whitman W."/>
        </authorList>
    </citation>
    <scope>NUCLEOTIDE SEQUENCE [LARGE SCALE GENOMIC DNA]</scope>
    <source>
        <strain evidence="2 3">CGMCC 4.7090</strain>
    </source>
</reference>
<protein>
    <submittedName>
        <fullName evidence="2">Uncharacterized protein</fullName>
    </submittedName>
</protein>
<name>A0A327YUJ1_9ACTN</name>